<dbReference type="NCBIfam" id="TIGR00350">
    <property type="entry name" value="lytR_cpsA_psr"/>
    <property type="match status" value="1"/>
</dbReference>
<comment type="similarity">
    <text evidence="1">Belongs to the LytR/CpsA/Psr (LCP) family.</text>
</comment>
<evidence type="ECO:0000313" key="4">
    <source>
        <dbReference type="EMBL" id="RCX16843.1"/>
    </source>
</evidence>
<feature type="region of interest" description="Disordered" evidence="2">
    <location>
        <begin position="333"/>
        <end position="364"/>
    </location>
</feature>
<feature type="compositionally biased region" description="Polar residues" evidence="2">
    <location>
        <begin position="337"/>
        <end position="364"/>
    </location>
</feature>
<keyword evidence="5" id="KW-1185">Reference proteome</keyword>
<dbReference type="Gene3D" id="3.40.630.190">
    <property type="entry name" value="LCP protein"/>
    <property type="match status" value="1"/>
</dbReference>
<name>A0A369B5S6_9FIRM</name>
<dbReference type="InterPro" id="IPR004474">
    <property type="entry name" value="LytR_CpsA_psr"/>
</dbReference>
<organism evidence="4 5">
    <name type="scientific">Anaerobacterium chartisolvens</name>
    <dbReference type="NCBI Taxonomy" id="1297424"/>
    <lineage>
        <taxon>Bacteria</taxon>
        <taxon>Bacillati</taxon>
        <taxon>Bacillota</taxon>
        <taxon>Clostridia</taxon>
        <taxon>Eubacteriales</taxon>
        <taxon>Oscillospiraceae</taxon>
        <taxon>Anaerobacterium</taxon>
    </lineage>
</organism>
<reference evidence="4 5" key="1">
    <citation type="submission" date="2018-07" db="EMBL/GenBank/DDBJ databases">
        <title>Genomic Encyclopedia of Type Strains, Phase IV (KMG-IV): sequencing the most valuable type-strain genomes for metagenomic binning, comparative biology and taxonomic classification.</title>
        <authorList>
            <person name="Goeker M."/>
        </authorList>
    </citation>
    <scope>NUCLEOTIDE SEQUENCE [LARGE SCALE GENOMIC DNA]</scope>
    <source>
        <strain evidence="4 5">DSM 27016</strain>
    </source>
</reference>
<dbReference type="AlphaFoldDB" id="A0A369B5S6"/>
<dbReference type="Proteomes" id="UP000253034">
    <property type="component" value="Unassembled WGS sequence"/>
</dbReference>
<accession>A0A369B5S6</accession>
<feature type="domain" description="Cell envelope-related transcriptional attenuator" evidence="3">
    <location>
        <begin position="67"/>
        <end position="226"/>
    </location>
</feature>
<sequence length="364" mass="40627">MNARKFYFTLSFSILTFLFISGMLILAYIGSTASAEAFPGGNILGDFFVRKDPVNVLVLGGDKVNKNTDTIMVVNYNPSTSLINVLSIPRDTMVNINGRSRKINYAYPHGGIEQAVKTISNLLNISINYYVYIDTSVFREVIDLLGGIDYNVPVNMKYDDPTQNLHINLKKGQQRLYGKDAEGFMRFRKPNSYKSSDAEFKQYYDGSDLKRIDAQQSFVKEVIRQKANISYLPKLNSIINTVFDKLETNVSINDALRLSNNITSVKPDAVTTFKLLGEDRMSGGAWYYVYNGKIINNSTKDTFNAEDVLEEYFKAAGEFSNTVNTGSKAAFSEEAASGSTSKINTKKNPSNVQSSIKTQSKTKP</sequence>
<gene>
    <name evidence="4" type="ORF">DFR58_10970</name>
</gene>
<dbReference type="InterPro" id="IPR050922">
    <property type="entry name" value="LytR/CpsA/Psr_CW_biosynth"/>
</dbReference>
<evidence type="ECO:0000313" key="5">
    <source>
        <dbReference type="Proteomes" id="UP000253034"/>
    </source>
</evidence>
<evidence type="ECO:0000256" key="2">
    <source>
        <dbReference type="SAM" id="MobiDB-lite"/>
    </source>
</evidence>
<evidence type="ECO:0000256" key="1">
    <source>
        <dbReference type="ARBA" id="ARBA00006068"/>
    </source>
</evidence>
<evidence type="ECO:0000259" key="3">
    <source>
        <dbReference type="Pfam" id="PF03816"/>
    </source>
</evidence>
<comment type="caution">
    <text evidence="4">The sequence shown here is derived from an EMBL/GenBank/DDBJ whole genome shotgun (WGS) entry which is preliminary data.</text>
</comment>
<dbReference type="PANTHER" id="PTHR33392:SF6">
    <property type="entry name" value="POLYISOPRENYL-TEICHOIC ACID--PEPTIDOGLYCAN TEICHOIC ACID TRANSFERASE TAGU"/>
    <property type="match status" value="1"/>
</dbReference>
<dbReference type="EMBL" id="QPJT01000009">
    <property type="protein sequence ID" value="RCX16843.1"/>
    <property type="molecule type" value="Genomic_DNA"/>
</dbReference>
<protein>
    <submittedName>
        <fullName evidence="4">LytR family transcriptional attenuator</fullName>
    </submittedName>
</protein>
<dbReference type="PANTHER" id="PTHR33392">
    <property type="entry name" value="POLYISOPRENYL-TEICHOIC ACID--PEPTIDOGLYCAN TEICHOIC ACID TRANSFERASE TAGU"/>
    <property type="match status" value="1"/>
</dbReference>
<dbReference type="Pfam" id="PF03816">
    <property type="entry name" value="LytR_cpsA_psr"/>
    <property type="match status" value="1"/>
</dbReference>
<dbReference type="OrthoDB" id="305468at2"/>
<dbReference type="RefSeq" id="WP_114297575.1">
    <property type="nucleotide sequence ID" value="NZ_QPJT01000009.1"/>
</dbReference>
<proteinExistence type="inferred from homology"/>